<comment type="similarity">
    <text evidence="1">Belongs to the HY2 family.</text>
</comment>
<dbReference type="STRING" id="81972.D7KEU1"/>
<sequence length="113" mass="13025">MEFGFSIGSCFKAENLPVLISVIDCLYNKASDFIFLIIKLFQEKYSTMTGLDEKTELQMLAFKSSKIRLLRSMAIENETMRLLIFCIVGFLVVFFFCVCIMCRSLTFQVAWLA</sequence>
<dbReference type="PANTHER" id="PTHR34557">
    <property type="entry name" value="PHYTOCHROMOBILIN:FERREDOXIN OXIDOREDUCTASE, CHLOROPLASTIC"/>
    <property type="match status" value="1"/>
</dbReference>
<evidence type="ECO:0000313" key="4">
    <source>
        <dbReference type="EMBL" id="EFH69876.1"/>
    </source>
</evidence>
<evidence type="ECO:0000313" key="5">
    <source>
        <dbReference type="Proteomes" id="UP000008694"/>
    </source>
</evidence>
<reference evidence="5" key="1">
    <citation type="journal article" date="2011" name="Nat. Genet.">
        <title>The Arabidopsis lyrata genome sequence and the basis of rapid genome size change.</title>
        <authorList>
            <person name="Hu T.T."/>
            <person name="Pattyn P."/>
            <person name="Bakker E.G."/>
            <person name="Cao J."/>
            <person name="Cheng J.-F."/>
            <person name="Clark R.M."/>
            <person name="Fahlgren N."/>
            <person name="Fawcett J.A."/>
            <person name="Grimwood J."/>
            <person name="Gundlach H."/>
            <person name="Haberer G."/>
            <person name="Hollister J.D."/>
            <person name="Ossowski S."/>
            <person name="Ottilar R.P."/>
            <person name="Salamov A.A."/>
            <person name="Schneeberger K."/>
            <person name="Spannagl M."/>
            <person name="Wang X."/>
            <person name="Yang L."/>
            <person name="Nasrallah M.E."/>
            <person name="Bergelson J."/>
            <person name="Carrington J.C."/>
            <person name="Gaut B.S."/>
            <person name="Schmutz J."/>
            <person name="Mayer K.F.X."/>
            <person name="Van de Peer Y."/>
            <person name="Grigoriev I.V."/>
            <person name="Nordborg M."/>
            <person name="Weigel D."/>
            <person name="Guo Y.-L."/>
        </authorList>
    </citation>
    <scope>NUCLEOTIDE SEQUENCE [LARGE SCALE GENOMIC DNA]</scope>
    <source>
        <strain evidence="5">cv. MN47</strain>
    </source>
</reference>
<dbReference type="InterPro" id="IPR009249">
    <property type="entry name" value="Ferredoxin-dep_bilin_Rdtase"/>
</dbReference>
<evidence type="ECO:0000256" key="2">
    <source>
        <dbReference type="ARBA" id="ARBA00023002"/>
    </source>
</evidence>
<dbReference type="PANTHER" id="PTHR34557:SF1">
    <property type="entry name" value="PHYTOCHROMOBILIN:FERREDOXIN OXIDOREDUCTASE, CHLOROPLASTIC"/>
    <property type="match status" value="1"/>
</dbReference>
<gene>
    <name evidence="4" type="ORF">ARALYDRAFT_890583</name>
</gene>
<accession>D7KEU1</accession>
<evidence type="ECO:0000256" key="3">
    <source>
        <dbReference type="SAM" id="Phobius"/>
    </source>
</evidence>
<protein>
    <submittedName>
        <fullName evidence="4">Uncharacterized protein</fullName>
    </submittedName>
</protein>
<dbReference type="AlphaFoldDB" id="D7KEU1"/>
<dbReference type="Gramene" id="scaffold_103377.1">
    <property type="protein sequence ID" value="scaffold_103377.1"/>
    <property type="gene ID" value="scaffold_103377.1"/>
</dbReference>
<organism evidence="5">
    <name type="scientific">Arabidopsis lyrata subsp. lyrata</name>
    <name type="common">Lyre-leaved rock-cress</name>
    <dbReference type="NCBI Taxonomy" id="81972"/>
    <lineage>
        <taxon>Eukaryota</taxon>
        <taxon>Viridiplantae</taxon>
        <taxon>Streptophyta</taxon>
        <taxon>Embryophyta</taxon>
        <taxon>Tracheophyta</taxon>
        <taxon>Spermatophyta</taxon>
        <taxon>Magnoliopsida</taxon>
        <taxon>eudicotyledons</taxon>
        <taxon>Gunneridae</taxon>
        <taxon>Pentapetalae</taxon>
        <taxon>rosids</taxon>
        <taxon>malvids</taxon>
        <taxon>Brassicales</taxon>
        <taxon>Brassicaceae</taxon>
        <taxon>Camelineae</taxon>
        <taxon>Arabidopsis</taxon>
    </lineage>
</organism>
<dbReference type="EMBL" id="GL348713">
    <property type="protein sequence ID" value="EFH69876.1"/>
    <property type="molecule type" value="Genomic_DNA"/>
</dbReference>
<dbReference type="GO" id="GO:0050897">
    <property type="term" value="F:cobalt ion binding"/>
    <property type="evidence" value="ECO:0007669"/>
    <property type="project" value="InterPro"/>
</dbReference>
<proteinExistence type="inferred from homology"/>
<dbReference type="GO" id="GO:0050619">
    <property type="term" value="F:phytochromobilin:ferredoxin oxidoreductase activity"/>
    <property type="evidence" value="ECO:0007669"/>
    <property type="project" value="TreeGrafter"/>
</dbReference>
<evidence type="ECO:0000256" key="1">
    <source>
        <dbReference type="ARBA" id="ARBA00006908"/>
    </source>
</evidence>
<keyword evidence="3" id="KW-0812">Transmembrane</keyword>
<keyword evidence="2" id="KW-0560">Oxidoreductase</keyword>
<dbReference type="Proteomes" id="UP000008694">
    <property type="component" value="Unassembled WGS sequence"/>
</dbReference>
<keyword evidence="3" id="KW-1133">Transmembrane helix</keyword>
<name>D7KEU1_ARALL</name>
<dbReference type="HOGENOM" id="CLU_2136896_0_0_1"/>
<keyword evidence="5" id="KW-1185">Reference proteome</keyword>
<dbReference type="GO" id="GO:0010024">
    <property type="term" value="P:phytochromobilin biosynthetic process"/>
    <property type="evidence" value="ECO:0007669"/>
    <property type="project" value="InterPro"/>
</dbReference>
<keyword evidence="3" id="KW-0472">Membrane</keyword>
<feature type="transmembrane region" description="Helical" evidence="3">
    <location>
        <begin position="82"/>
        <end position="106"/>
    </location>
</feature>